<sequence length="422" mass="49715">MLGCNILTHRGFICMVIALLIVMGPILIAIDLTYLTDWVNSFRIGDFYTYLTFIGIVSLWSIFGFASVFWSPKAFTVYMIGLVIILVIHLILGCIHVILLFTKYQSYLINSCLQRHPSRLFWWDLGFDQSAEMKQIYADCTARWHDFTTERIVSWIVYSVVSFISLFFIVRYQRRLMSQRRQQYDQTDDWSDDDTRYADNDEKARLRSSSITYHEVDFPQQEKPKDQVNSVSVTMHRQRQRLFDEIAKRKRAKKQFIRRRSMNNNKANRNSGLVIHPLDLSQDPEAYHPPPMPERTEEESWNRYHEAVNTLQEDEEAIERQRRLDALSAERMEYEAYRAEEPYVDDTTQMIATENQEDNAEEKEEQENAISNRWSTVYNNNTNKYAPLSTTDQQEEDEEEDKQNQALMDPSSSSNNLLDSTS</sequence>
<protein>
    <submittedName>
        <fullName evidence="3">Uncharacterized protein</fullName>
    </submittedName>
</protein>
<feature type="transmembrane region" description="Helical" evidence="2">
    <location>
        <begin position="47"/>
        <end position="70"/>
    </location>
</feature>
<keyword evidence="2" id="KW-1133">Transmembrane helix</keyword>
<comment type="caution">
    <text evidence="3">The sequence shown here is derived from an EMBL/GenBank/DDBJ whole genome shotgun (WGS) entry which is preliminary data.</text>
</comment>
<feature type="compositionally biased region" description="Acidic residues" evidence="1">
    <location>
        <begin position="355"/>
        <end position="367"/>
    </location>
</feature>
<feature type="transmembrane region" description="Helical" evidence="2">
    <location>
        <begin position="77"/>
        <end position="101"/>
    </location>
</feature>
<evidence type="ECO:0000313" key="3">
    <source>
        <dbReference type="EMBL" id="OBZ84998.1"/>
    </source>
</evidence>
<proteinExistence type="predicted"/>
<keyword evidence="4" id="KW-1185">Reference proteome</keyword>
<keyword evidence="2" id="KW-0472">Membrane</keyword>
<evidence type="ECO:0000256" key="2">
    <source>
        <dbReference type="SAM" id="Phobius"/>
    </source>
</evidence>
<gene>
    <name evidence="3" type="ORF">A0J61_06954</name>
</gene>
<name>A0A1C7N7Q0_9FUNG</name>
<keyword evidence="2" id="KW-0812">Transmembrane</keyword>
<accession>A0A1C7N7Q0</accession>
<organism evidence="3 4">
    <name type="scientific">Choanephora cucurbitarum</name>
    <dbReference type="NCBI Taxonomy" id="101091"/>
    <lineage>
        <taxon>Eukaryota</taxon>
        <taxon>Fungi</taxon>
        <taxon>Fungi incertae sedis</taxon>
        <taxon>Mucoromycota</taxon>
        <taxon>Mucoromycotina</taxon>
        <taxon>Mucoromycetes</taxon>
        <taxon>Mucorales</taxon>
        <taxon>Mucorineae</taxon>
        <taxon>Choanephoraceae</taxon>
        <taxon>Choanephoroideae</taxon>
        <taxon>Choanephora</taxon>
    </lineage>
</organism>
<dbReference type="EMBL" id="LUGH01000445">
    <property type="protein sequence ID" value="OBZ84998.1"/>
    <property type="molecule type" value="Genomic_DNA"/>
</dbReference>
<feature type="transmembrane region" description="Helical" evidence="2">
    <location>
        <begin position="12"/>
        <end position="35"/>
    </location>
</feature>
<reference evidence="3 4" key="1">
    <citation type="submission" date="2016-03" db="EMBL/GenBank/DDBJ databases">
        <title>Choanephora cucurbitarum.</title>
        <authorList>
            <person name="Min B."/>
            <person name="Park H."/>
            <person name="Park J.-H."/>
            <person name="Shin H.-D."/>
            <person name="Choi I.-G."/>
        </authorList>
    </citation>
    <scope>NUCLEOTIDE SEQUENCE [LARGE SCALE GENOMIC DNA]</scope>
    <source>
        <strain evidence="3 4">KUS-F28377</strain>
    </source>
</reference>
<dbReference type="AlphaFoldDB" id="A0A1C7N7Q0"/>
<evidence type="ECO:0000313" key="4">
    <source>
        <dbReference type="Proteomes" id="UP000093000"/>
    </source>
</evidence>
<feature type="compositionally biased region" description="Low complexity" evidence="1">
    <location>
        <begin position="411"/>
        <end position="422"/>
    </location>
</feature>
<dbReference type="InParanoid" id="A0A1C7N7Q0"/>
<dbReference type="Proteomes" id="UP000093000">
    <property type="component" value="Unassembled WGS sequence"/>
</dbReference>
<dbReference type="OrthoDB" id="2281490at2759"/>
<feature type="compositionally biased region" description="Polar residues" evidence="1">
    <location>
        <begin position="370"/>
        <end position="391"/>
    </location>
</feature>
<evidence type="ECO:0000256" key="1">
    <source>
        <dbReference type="SAM" id="MobiDB-lite"/>
    </source>
</evidence>
<feature type="transmembrane region" description="Helical" evidence="2">
    <location>
        <begin position="152"/>
        <end position="172"/>
    </location>
</feature>
<feature type="region of interest" description="Disordered" evidence="1">
    <location>
        <begin position="355"/>
        <end position="422"/>
    </location>
</feature>